<keyword evidence="2" id="KW-0812">Transmembrane</keyword>
<feature type="compositionally biased region" description="Basic and acidic residues" evidence="1">
    <location>
        <begin position="655"/>
        <end position="664"/>
    </location>
</feature>
<name>A0A316VKK2_9BASI</name>
<dbReference type="AlphaFoldDB" id="A0A316VKK2"/>
<feature type="transmembrane region" description="Helical" evidence="2">
    <location>
        <begin position="562"/>
        <end position="591"/>
    </location>
</feature>
<feature type="region of interest" description="Disordered" evidence="1">
    <location>
        <begin position="459"/>
        <end position="481"/>
    </location>
</feature>
<sequence>MTSLYQHGFNLLPKPNRSPLSFGDEATRSQLPDFKTVSELSEFVERLFFYRLPIPGIYIQIKFCASYVCLLLLIIIMILSGRMYEKTFWILRPMKKPSGTVLVPNSMLAFSMIEGIYGILFVALLWEVDKFYEERSTLPFNFMAWLQLPWIPLIIGASMAALGTYFAIPSNTQQSFGVDSEESQVKNALRRFFTHSWFINSTTLLGPLAVIISVVIPTVWSSILFNRSLNQQLIWQEKYANLPDFTQEMVTDAQRVWYELLPSMRLAGVTMIVWTIWAFSIFVVYTSIAVRLVLAVRRELYKVENAKGPYRGFAVSTYHEPNEEEAGGAADIEKQNRLKFAAALHAGDDDDENGAKKENARLPKTSPVIPQTGGSEIESADAINSQTTKERKTSDATMIQERSISRSNSKLPLMPKGDGDVRQSQPNTERSSEEDLHNVLDRAIPMQFDEEGAAAMISTARKGGKKASKTSDNDSDRAGNTHGIRSFLPNIMMQKRPAQEMQKQITAGGRSQQRDALRKAFLHVCIQAVAISPACLLFMGIALLLAIGSYGGSEHPRNGGTLYEVIVCYALLFASWVTVVFGSVTLFAIAFRTYESVLTIVTFPSMLGQNSSSGANRANRSGKLNESNSGVAQTGSSGQRSGNNQISFTSPSRPRTGESNDHSSCHKLSRPLTSNKRKPSVKSSHTANTGLGIGMETSFFETETRQVNDTVRSTGGEGSDRDLTYEMSSFSSNPLSKFNDMEIGPLESFGEMPKNMPRAAMAEQQGSMHSSPGYNRHQARAYRRNDEGIQQYPVTPSPRSPPYRSPTSQQRAQTREEFDESQSYSDPEEERRYFQGGAGRRRASLKNTPRKPVPRS</sequence>
<dbReference type="Proteomes" id="UP000245771">
    <property type="component" value="Unassembled WGS sequence"/>
</dbReference>
<feature type="region of interest" description="Disordered" evidence="1">
    <location>
        <begin position="789"/>
        <end position="856"/>
    </location>
</feature>
<feature type="transmembrane region" description="Helical" evidence="2">
    <location>
        <begin position="146"/>
        <end position="168"/>
    </location>
</feature>
<keyword evidence="4" id="KW-1185">Reference proteome</keyword>
<keyword evidence="2" id="KW-1133">Transmembrane helix</keyword>
<reference evidence="3 4" key="1">
    <citation type="journal article" date="2018" name="Mol. Biol. Evol.">
        <title>Broad Genomic Sampling Reveals a Smut Pathogenic Ancestry of the Fungal Clade Ustilaginomycotina.</title>
        <authorList>
            <person name="Kijpornyongpan T."/>
            <person name="Mondo S.J."/>
            <person name="Barry K."/>
            <person name="Sandor L."/>
            <person name="Lee J."/>
            <person name="Lipzen A."/>
            <person name="Pangilinan J."/>
            <person name="LaButti K."/>
            <person name="Hainaut M."/>
            <person name="Henrissat B."/>
            <person name="Grigoriev I.V."/>
            <person name="Spatafora J.W."/>
            <person name="Aime M.C."/>
        </authorList>
    </citation>
    <scope>NUCLEOTIDE SEQUENCE [LARGE SCALE GENOMIC DNA]</scope>
    <source>
        <strain evidence="3 4">MCA 3882</strain>
    </source>
</reference>
<dbReference type="GeneID" id="37023620"/>
<keyword evidence="2" id="KW-0472">Membrane</keyword>
<accession>A0A316VKK2</accession>
<feature type="compositionally biased region" description="Basic and acidic residues" evidence="1">
    <location>
        <begin position="469"/>
        <end position="479"/>
    </location>
</feature>
<evidence type="ECO:0000256" key="2">
    <source>
        <dbReference type="SAM" id="Phobius"/>
    </source>
</evidence>
<proteinExistence type="predicted"/>
<feature type="compositionally biased region" description="Low complexity" evidence="1">
    <location>
        <begin position="610"/>
        <end position="622"/>
    </location>
</feature>
<feature type="transmembrane region" description="Helical" evidence="2">
    <location>
        <begin position="197"/>
        <end position="220"/>
    </location>
</feature>
<dbReference type="OrthoDB" id="3365284at2759"/>
<evidence type="ECO:0000313" key="4">
    <source>
        <dbReference type="Proteomes" id="UP000245771"/>
    </source>
</evidence>
<feature type="compositionally biased region" description="Pro residues" evidence="1">
    <location>
        <begin position="795"/>
        <end position="804"/>
    </location>
</feature>
<gene>
    <name evidence="3" type="ORF">FA14DRAFT_19103</name>
</gene>
<evidence type="ECO:0000256" key="1">
    <source>
        <dbReference type="SAM" id="MobiDB-lite"/>
    </source>
</evidence>
<dbReference type="EMBL" id="KZ819602">
    <property type="protein sequence ID" value="PWN37774.1"/>
    <property type="molecule type" value="Genomic_DNA"/>
</dbReference>
<dbReference type="InParanoid" id="A0A316VKK2"/>
<feature type="compositionally biased region" description="Basic residues" evidence="1">
    <location>
        <begin position="665"/>
        <end position="680"/>
    </location>
</feature>
<feature type="region of interest" description="Disordered" evidence="1">
    <location>
        <begin position="609"/>
        <end position="696"/>
    </location>
</feature>
<feature type="transmembrane region" description="Helical" evidence="2">
    <location>
        <begin position="57"/>
        <end position="80"/>
    </location>
</feature>
<feature type="transmembrane region" description="Helical" evidence="2">
    <location>
        <begin position="520"/>
        <end position="550"/>
    </location>
</feature>
<dbReference type="RefSeq" id="XP_025358076.1">
    <property type="nucleotide sequence ID" value="XM_025501839.1"/>
</dbReference>
<feature type="compositionally biased region" description="Basic residues" evidence="1">
    <location>
        <begin position="839"/>
        <end position="856"/>
    </location>
</feature>
<evidence type="ECO:0000313" key="3">
    <source>
        <dbReference type="EMBL" id="PWN37774.1"/>
    </source>
</evidence>
<feature type="transmembrane region" description="Helical" evidence="2">
    <location>
        <begin position="271"/>
        <end position="294"/>
    </location>
</feature>
<feature type="compositionally biased region" description="Polar residues" evidence="1">
    <location>
        <begin position="624"/>
        <end position="653"/>
    </location>
</feature>
<protein>
    <submittedName>
        <fullName evidence="3">Uncharacterized protein</fullName>
    </submittedName>
</protein>
<feature type="region of interest" description="Disordered" evidence="1">
    <location>
        <begin position="345"/>
        <end position="435"/>
    </location>
</feature>
<organism evidence="3 4">
    <name type="scientific">Meira miltonrushii</name>
    <dbReference type="NCBI Taxonomy" id="1280837"/>
    <lineage>
        <taxon>Eukaryota</taxon>
        <taxon>Fungi</taxon>
        <taxon>Dikarya</taxon>
        <taxon>Basidiomycota</taxon>
        <taxon>Ustilaginomycotina</taxon>
        <taxon>Exobasidiomycetes</taxon>
        <taxon>Exobasidiales</taxon>
        <taxon>Brachybasidiaceae</taxon>
        <taxon>Meira</taxon>
    </lineage>
</organism>
<feature type="transmembrane region" description="Helical" evidence="2">
    <location>
        <begin position="101"/>
        <end position="126"/>
    </location>
</feature>
<feature type="compositionally biased region" description="Polar residues" evidence="1">
    <location>
        <begin position="395"/>
        <end position="410"/>
    </location>
</feature>